<name>A0A077ZDE9_TRITR</name>
<keyword evidence="2 4" id="KW-0479">Metal-binding</keyword>
<gene>
    <name evidence="5" type="ORF">TTRE_0000669701</name>
</gene>
<dbReference type="OrthoDB" id="10262710at2759"/>
<dbReference type="AlphaFoldDB" id="A0A077ZDE9"/>
<dbReference type="GO" id="GO:0034354">
    <property type="term" value="P:'de novo' NAD+ biosynthetic process from L-tryptophan"/>
    <property type="evidence" value="ECO:0007669"/>
    <property type="project" value="TreeGrafter"/>
</dbReference>
<evidence type="ECO:0000256" key="2">
    <source>
        <dbReference type="ARBA" id="ARBA00022723"/>
    </source>
</evidence>
<dbReference type="PANTHER" id="PTHR28657:SF5">
    <property type="entry name" value="INDOLEAMINE 2,3-DIOXYGENASE"/>
    <property type="match status" value="1"/>
</dbReference>
<dbReference type="SUPFAM" id="SSF140959">
    <property type="entry name" value="Indolic compounds 2,3-dioxygenase-like"/>
    <property type="match status" value="1"/>
</dbReference>
<dbReference type="GO" id="GO:0005737">
    <property type="term" value="C:cytoplasm"/>
    <property type="evidence" value="ECO:0007669"/>
    <property type="project" value="TreeGrafter"/>
</dbReference>
<dbReference type="InterPro" id="IPR037217">
    <property type="entry name" value="Trp/Indoleamine_2_3_dOase-like"/>
</dbReference>
<evidence type="ECO:0000256" key="4">
    <source>
        <dbReference type="PIRSR" id="PIRSR600898-1"/>
    </source>
</evidence>
<feature type="binding site" description="proximal binding residue" evidence="4">
    <location>
        <position position="347"/>
    </location>
    <ligand>
        <name>heme b</name>
        <dbReference type="ChEBI" id="CHEBI:60344"/>
    </ligand>
    <ligandPart>
        <name>Fe</name>
        <dbReference type="ChEBI" id="CHEBI:18248"/>
    </ligandPart>
</feature>
<keyword evidence="4" id="KW-0349">Heme</keyword>
<dbReference type="STRING" id="36087.A0A077ZDE9"/>
<dbReference type="InterPro" id="IPR000898">
    <property type="entry name" value="Indolamine_dOase"/>
</dbReference>
<dbReference type="GO" id="GO:0046872">
    <property type="term" value="F:metal ion binding"/>
    <property type="evidence" value="ECO:0007669"/>
    <property type="project" value="UniProtKB-KW"/>
</dbReference>
<dbReference type="GO" id="GO:0004833">
    <property type="term" value="F:L-tryptophan 2,3-dioxygenase activity"/>
    <property type="evidence" value="ECO:0007669"/>
    <property type="project" value="TreeGrafter"/>
</dbReference>
<accession>A0A077ZDE9</accession>
<keyword evidence="3 4" id="KW-0408">Iron</keyword>
<dbReference type="GO" id="GO:0020037">
    <property type="term" value="F:heme binding"/>
    <property type="evidence" value="ECO:0007669"/>
    <property type="project" value="InterPro"/>
</dbReference>
<organism evidence="5 6">
    <name type="scientific">Trichuris trichiura</name>
    <name type="common">Whipworm</name>
    <name type="synonym">Trichocephalus trichiurus</name>
    <dbReference type="NCBI Taxonomy" id="36087"/>
    <lineage>
        <taxon>Eukaryota</taxon>
        <taxon>Metazoa</taxon>
        <taxon>Ecdysozoa</taxon>
        <taxon>Nematoda</taxon>
        <taxon>Enoplea</taxon>
        <taxon>Dorylaimia</taxon>
        <taxon>Trichinellida</taxon>
        <taxon>Trichuridae</taxon>
        <taxon>Trichuris</taxon>
    </lineage>
</organism>
<proteinExistence type="inferred from homology"/>
<protein>
    <submittedName>
        <fullName evidence="5">IDO domain containing protein</fullName>
    </submittedName>
</protein>
<reference evidence="5" key="1">
    <citation type="submission" date="2014-01" db="EMBL/GenBank/DDBJ databases">
        <authorList>
            <person name="Aslett M."/>
        </authorList>
    </citation>
    <scope>NUCLEOTIDE SEQUENCE</scope>
</reference>
<reference evidence="5" key="2">
    <citation type="submission" date="2014-03" db="EMBL/GenBank/DDBJ databases">
        <title>The whipworm genome and dual-species transcriptomics of an intimate host-pathogen interaction.</title>
        <authorList>
            <person name="Foth B.J."/>
            <person name="Tsai I.J."/>
            <person name="Reid A.J."/>
            <person name="Bancroft A.J."/>
            <person name="Nichol S."/>
            <person name="Tracey A."/>
            <person name="Holroyd N."/>
            <person name="Cotton J.A."/>
            <person name="Stanley E.J."/>
            <person name="Zarowiecki M."/>
            <person name="Liu J.Z."/>
            <person name="Huckvale T."/>
            <person name="Cooper P.J."/>
            <person name="Grencis R.K."/>
            <person name="Berriman M."/>
        </authorList>
    </citation>
    <scope>NUCLEOTIDE SEQUENCE [LARGE SCALE GENOMIC DNA]</scope>
</reference>
<dbReference type="Gene3D" id="1.20.58.480">
    <property type="match status" value="1"/>
</dbReference>
<keyword evidence="6" id="KW-1185">Reference proteome</keyword>
<dbReference type="EMBL" id="HG806324">
    <property type="protein sequence ID" value="CDW58387.1"/>
    <property type="molecule type" value="Genomic_DNA"/>
</dbReference>
<evidence type="ECO:0000256" key="3">
    <source>
        <dbReference type="ARBA" id="ARBA00023004"/>
    </source>
</evidence>
<comment type="similarity">
    <text evidence="1">Belongs to the indoleamine 2,3-dioxygenase family.</text>
</comment>
<dbReference type="GO" id="GO:0033754">
    <property type="term" value="F:indoleamine 2,3-dioxygenase activity"/>
    <property type="evidence" value="ECO:0007669"/>
    <property type="project" value="TreeGrafter"/>
</dbReference>
<dbReference type="PANTHER" id="PTHR28657">
    <property type="entry name" value="INDOLEAMINE 2,3-DIOXYGENASE"/>
    <property type="match status" value="1"/>
</dbReference>
<sequence>MPTPEDFHVSPTLAFVLERPLDALPSYYDSWKYCADNVRKWLTNGTIRPTLESLPLLHTECLARSHKQLRLAHLQLGTLVSAYIWCNGEDDVPSSLPCCLAVPYTEISCKLGIDVGIAPHTTVALANYKVKPGCTDSSFSFNAENYDLLHFKLLDDYSNDWFFLATLEVEVEFASTLRPLFSLVKAASDGNETCMSQQLYTLASSIRGMREKMQRLKLHLDPFVFFNQLRPFLSGTNQNVFKRHGGGIIFKGVGDEKAPVKLIGGSAAQSCTLQSLDAILAIEHATDVAEFLSSTRRFMLPSHRRFIEWLRSRKRSVRSYVLQRTSGELVNSYNQCISEMIQFRSDHADLVKQYIVEPRSIVRQSEQNLLGQTGTGGSPLMVFLDKTISSTKKSLIDQP</sequence>
<evidence type="ECO:0000256" key="1">
    <source>
        <dbReference type="ARBA" id="ARBA00007119"/>
    </source>
</evidence>
<evidence type="ECO:0000313" key="5">
    <source>
        <dbReference type="EMBL" id="CDW58387.1"/>
    </source>
</evidence>
<dbReference type="Pfam" id="PF01231">
    <property type="entry name" value="IDO"/>
    <property type="match status" value="1"/>
</dbReference>
<dbReference type="GO" id="GO:0019441">
    <property type="term" value="P:L-tryptophan catabolic process to kynurenine"/>
    <property type="evidence" value="ECO:0007669"/>
    <property type="project" value="InterPro"/>
</dbReference>
<dbReference type="Proteomes" id="UP000030665">
    <property type="component" value="Unassembled WGS sequence"/>
</dbReference>
<evidence type="ECO:0000313" key="6">
    <source>
        <dbReference type="Proteomes" id="UP000030665"/>
    </source>
</evidence>